<name>A0A212I7F1_9ENTR</name>
<dbReference type="AlphaFoldDB" id="A0A212I7F1"/>
<evidence type="ECO:0000313" key="1">
    <source>
        <dbReference type="EMBL" id="SBV62705.1"/>
    </source>
</evidence>
<dbReference type="EMBL" id="FLUA01000053">
    <property type="protein sequence ID" value="SBV67190.1"/>
    <property type="molecule type" value="Genomic_DNA"/>
</dbReference>
<accession>A0A212I7F1</accession>
<protein>
    <submittedName>
        <fullName evidence="1">Uncharacterized protein</fullName>
    </submittedName>
</protein>
<dbReference type="EMBL" id="FLUB01000013">
    <property type="protein sequence ID" value="SBV62705.1"/>
    <property type="molecule type" value="Genomic_DNA"/>
</dbReference>
<proteinExistence type="predicted"/>
<organism evidence="1">
    <name type="scientific">uncultured Citrobacter sp</name>
    <dbReference type="NCBI Taxonomy" id="200446"/>
    <lineage>
        <taxon>Bacteria</taxon>
        <taxon>Pseudomonadati</taxon>
        <taxon>Pseudomonadota</taxon>
        <taxon>Gammaproteobacteria</taxon>
        <taxon>Enterobacterales</taxon>
        <taxon>Enterobacteriaceae</taxon>
        <taxon>Citrobacter</taxon>
        <taxon>environmental samples</taxon>
    </lineage>
</organism>
<reference evidence="1" key="1">
    <citation type="submission" date="2016-04" db="EMBL/GenBank/DDBJ databases">
        <authorList>
            <person name="Evans L.H."/>
            <person name="Alamgir A."/>
            <person name="Owens N."/>
            <person name="Weber N.D."/>
            <person name="Virtaneva K."/>
            <person name="Barbian K."/>
            <person name="Babar A."/>
            <person name="Rosenke K."/>
        </authorList>
    </citation>
    <scope>NUCLEOTIDE SEQUENCE</scope>
    <source>
        <strain evidence="2">86-2</strain>
        <strain evidence="1">92-3</strain>
    </source>
</reference>
<evidence type="ECO:0000313" key="2">
    <source>
        <dbReference type="EMBL" id="SBV67190.1"/>
    </source>
</evidence>
<gene>
    <name evidence="2" type="ORF">KL86CIT2_530018</name>
    <name evidence="1" type="ORF">KM92CIT3_200274</name>
</gene>
<sequence length="117" mass="13089">MFLHGPLSGLSSDVERLNSECSKKYVSFYSDDFKLIGIFFKPGRSLLNKKGYQEINLLVRIHLSSRSPDLSLERANAIQDGSKSIKKARLSGLFYHSGAAAPLRIFFCLLTVWSVSC</sequence>